<dbReference type="HOGENOM" id="CLU_120028_0_0_11"/>
<dbReference type="eggNOG" id="COG2954">
    <property type="taxonomic scope" value="Bacteria"/>
</dbReference>
<keyword evidence="2" id="KW-1185">Reference proteome</keyword>
<comment type="caution">
    <text evidence="1">The sequence shown here is derived from an EMBL/GenBank/DDBJ whole genome shotgun (WGS) entry which is preliminary data.</text>
</comment>
<dbReference type="PATRIC" id="fig|1348663.4.peg.166"/>
<dbReference type="SUPFAM" id="SSF55154">
    <property type="entry name" value="CYTH-like phosphatases"/>
    <property type="match status" value="1"/>
</dbReference>
<proteinExistence type="predicted"/>
<dbReference type="OrthoDB" id="9805588at2"/>
<accession>A0A066Z792</accession>
<dbReference type="Proteomes" id="UP000027178">
    <property type="component" value="Unassembled WGS sequence"/>
</dbReference>
<dbReference type="AlphaFoldDB" id="A0A066Z792"/>
<name>A0A066Z792_9ACTN</name>
<evidence type="ECO:0000313" key="1">
    <source>
        <dbReference type="EMBL" id="KDN88109.1"/>
    </source>
</evidence>
<sequence>MVGPGAGSRYARVERERRFLLGRAPEPGAVTCARLITDRYVDGTRLRLRHVERIDTGECAHKLTQKIPAPPGTTGPEQGLITNLYLSVDEYALLLDTLPGRELTKTRLSVPPLGVDVFDGRLLGLVLAEAEFDSAEAAETFVPPTSCLAEVTDDPRFTGGSLARADRGQLRGWLADYGLVLA</sequence>
<reference evidence="1 2" key="1">
    <citation type="submission" date="2014-05" db="EMBL/GenBank/DDBJ databases">
        <title>Draft Genome Sequence of Kitasatospora cheerisanensis KCTC 2395.</title>
        <authorList>
            <person name="Nam D.H."/>
        </authorList>
    </citation>
    <scope>NUCLEOTIDE SEQUENCE [LARGE SCALE GENOMIC DNA]</scope>
    <source>
        <strain evidence="1 2">KCTC 2395</strain>
    </source>
</reference>
<dbReference type="InterPro" id="IPR033469">
    <property type="entry name" value="CYTH-like_dom_sf"/>
</dbReference>
<protein>
    <recommendedName>
        <fullName evidence="3">CYTH domain-containing protein</fullName>
    </recommendedName>
</protein>
<evidence type="ECO:0008006" key="3">
    <source>
        <dbReference type="Google" id="ProtNLM"/>
    </source>
</evidence>
<evidence type="ECO:0000313" key="2">
    <source>
        <dbReference type="Proteomes" id="UP000027178"/>
    </source>
</evidence>
<gene>
    <name evidence="1" type="ORF">KCH_01860</name>
</gene>
<dbReference type="EMBL" id="JNBY01000007">
    <property type="protein sequence ID" value="KDN88109.1"/>
    <property type="molecule type" value="Genomic_DNA"/>
</dbReference>
<organism evidence="1 2">
    <name type="scientific">Kitasatospora cheerisanensis KCTC 2395</name>
    <dbReference type="NCBI Taxonomy" id="1348663"/>
    <lineage>
        <taxon>Bacteria</taxon>
        <taxon>Bacillati</taxon>
        <taxon>Actinomycetota</taxon>
        <taxon>Actinomycetes</taxon>
        <taxon>Kitasatosporales</taxon>
        <taxon>Streptomycetaceae</taxon>
        <taxon>Kitasatospora</taxon>
    </lineage>
</organism>
<dbReference type="Gene3D" id="2.40.320.10">
    <property type="entry name" value="Hypothetical Protein Pfu-838710-001"/>
    <property type="match status" value="1"/>
</dbReference>